<feature type="transmembrane region" description="Helical" evidence="1">
    <location>
        <begin position="50"/>
        <end position="67"/>
    </location>
</feature>
<reference evidence="3" key="1">
    <citation type="submission" date="2011-04" db="EMBL/GenBank/DDBJ databases">
        <title>Complete sequence of Cellvibrio gilvus ATCC 13127.</title>
        <authorList>
            <person name="Lucas S."/>
            <person name="Han J."/>
            <person name="Lapidus A."/>
            <person name="Cheng J.-F."/>
            <person name="Goodwin L."/>
            <person name="Pitluck S."/>
            <person name="Peters L."/>
            <person name="Munk A."/>
            <person name="Detter J.C."/>
            <person name="Han C."/>
            <person name="Tapia R."/>
            <person name="Land M."/>
            <person name="Hauser L."/>
            <person name="Kyrpides N."/>
            <person name="Ivanova N."/>
            <person name="Ovchinnikova G."/>
            <person name="Pagani I."/>
            <person name="Mead D."/>
            <person name="Brumm P."/>
            <person name="Woyke T."/>
        </authorList>
    </citation>
    <scope>NUCLEOTIDE SEQUENCE [LARGE SCALE GENOMIC DNA]</scope>
    <source>
        <strain evidence="3">ATCC 13127 / NRRL B-14078</strain>
    </source>
</reference>
<evidence type="ECO:0000313" key="3">
    <source>
        <dbReference type="Proteomes" id="UP000000485"/>
    </source>
</evidence>
<name>F8A735_CELGA</name>
<evidence type="ECO:0000313" key="2">
    <source>
        <dbReference type="EMBL" id="AEI13522.1"/>
    </source>
</evidence>
<dbReference type="OrthoDB" id="4826125at2"/>
<keyword evidence="1" id="KW-0812">Transmembrane</keyword>
<dbReference type="AlphaFoldDB" id="F8A735"/>
<dbReference type="KEGG" id="cga:Celgi_3030"/>
<dbReference type="HOGENOM" id="CLU_1068298_0_0_11"/>
<dbReference type="EMBL" id="CP002665">
    <property type="protein sequence ID" value="AEI13522.1"/>
    <property type="molecule type" value="Genomic_DNA"/>
</dbReference>
<sequence>MHLTDLRPDRTVDPDGLTAAHTLLRTRIDASSHPADDLAPRRRRRGARRLALVGVAAVAAAGVALALPNPTDAPAFAGWTALPAQSSPADLATAGAQCLELRTAAAPDDPQNLAGAHPVVTDRRGSTTFTVLASEAGLQSCLIGPHVSSSTVVTGQGGSSLQSSSDDETGSNVHIGTIREDVPPPADGATFVGGETQGFGSDEPWGSAVGRVGAQVTSVEVGLSDGTTLTASVHDGVWAGWWPGESHVASVTPTLADGSTGTAPEIERYDLTVVEGSQSGGSAEGTEVVEDD</sequence>
<dbReference type="eggNOG" id="ENOG5030VJG">
    <property type="taxonomic scope" value="Bacteria"/>
</dbReference>
<keyword evidence="1" id="KW-1133">Transmembrane helix</keyword>
<keyword evidence="3" id="KW-1185">Reference proteome</keyword>
<accession>F8A735</accession>
<evidence type="ECO:0000256" key="1">
    <source>
        <dbReference type="SAM" id="Phobius"/>
    </source>
</evidence>
<dbReference type="Proteomes" id="UP000000485">
    <property type="component" value="Chromosome"/>
</dbReference>
<dbReference type="RefSeq" id="WP_013885039.1">
    <property type="nucleotide sequence ID" value="NC_015671.1"/>
</dbReference>
<organism evidence="2 3">
    <name type="scientific">Cellulomonas gilvus (strain ATCC 13127 / NRRL B-14078)</name>
    <name type="common">Cellvibrio gilvus</name>
    <dbReference type="NCBI Taxonomy" id="593907"/>
    <lineage>
        <taxon>Bacteria</taxon>
        <taxon>Bacillati</taxon>
        <taxon>Actinomycetota</taxon>
        <taxon>Actinomycetes</taxon>
        <taxon>Micrococcales</taxon>
        <taxon>Cellulomonadaceae</taxon>
        <taxon>Cellulomonas</taxon>
    </lineage>
</organism>
<protein>
    <submittedName>
        <fullName evidence="2">Uncharacterized protein</fullName>
    </submittedName>
</protein>
<proteinExistence type="predicted"/>
<keyword evidence="1" id="KW-0472">Membrane</keyword>
<gene>
    <name evidence="2" type="ordered locus">Celgi_3030</name>
</gene>
<dbReference type="STRING" id="593907.Celgi_3030"/>